<keyword evidence="12" id="KW-1185">Reference proteome</keyword>
<comment type="catalytic activity">
    <reaction evidence="9">
        <text>S-methyl-5'-thioadenosine + phosphate = 5-(methylsulfanyl)-alpha-D-ribose 1-phosphate + adenine</text>
        <dbReference type="Rhea" id="RHEA:11852"/>
        <dbReference type="ChEBI" id="CHEBI:16708"/>
        <dbReference type="ChEBI" id="CHEBI:17509"/>
        <dbReference type="ChEBI" id="CHEBI:43474"/>
        <dbReference type="ChEBI" id="CHEBI:58533"/>
        <dbReference type="EC" id="2.4.2.28"/>
    </reaction>
    <physiologicalReaction direction="left-to-right" evidence="9">
        <dbReference type="Rhea" id="RHEA:11853"/>
    </physiologicalReaction>
</comment>
<comment type="catalytic activity">
    <reaction evidence="7">
        <text>adenosine + H2O + H(+) = inosine + NH4(+)</text>
        <dbReference type="Rhea" id="RHEA:24408"/>
        <dbReference type="ChEBI" id="CHEBI:15377"/>
        <dbReference type="ChEBI" id="CHEBI:15378"/>
        <dbReference type="ChEBI" id="CHEBI:16335"/>
        <dbReference type="ChEBI" id="CHEBI:17596"/>
        <dbReference type="ChEBI" id="CHEBI:28938"/>
        <dbReference type="EC" id="3.5.4.4"/>
    </reaction>
    <physiologicalReaction direction="left-to-right" evidence="7">
        <dbReference type="Rhea" id="RHEA:24409"/>
    </physiologicalReaction>
</comment>
<evidence type="ECO:0000256" key="7">
    <source>
        <dbReference type="ARBA" id="ARBA00047989"/>
    </source>
</evidence>
<dbReference type="InterPro" id="IPR011324">
    <property type="entry name" value="Cytotoxic_necrot_fac-like_cat"/>
</dbReference>
<dbReference type="KEGG" id="paru:CYR75_04810"/>
<evidence type="ECO:0000256" key="3">
    <source>
        <dbReference type="ARBA" id="ARBA00022679"/>
    </source>
</evidence>
<proteinExistence type="inferred from homology"/>
<keyword evidence="4" id="KW-0479">Metal-binding</keyword>
<dbReference type="Proteomes" id="UP000234882">
    <property type="component" value="Chromosome"/>
</dbReference>
<organism evidence="11 12">
    <name type="scientific">Paracoccus jeotgali</name>
    <dbReference type="NCBI Taxonomy" id="2065379"/>
    <lineage>
        <taxon>Bacteria</taxon>
        <taxon>Pseudomonadati</taxon>
        <taxon>Pseudomonadota</taxon>
        <taxon>Alphaproteobacteria</taxon>
        <taxon>Rhodobacterales</taxon>
        <taxon>Paracoccaceae</taxon>
        <taxon>Paracoccus</taxon>
    </lineage>
</organism>
<dbReference type="InterPro" id="IPR003730">
    <property type="entry name" value="Cu_polyphenol_OxRdtase"/>
</dbReference>
<comment type="similarity">
    <text evidence="2 10">Belongs to the purine nucleoside phosphorylase YfiH/LACC1 family.</text>
</comment>
<evidence type="ECO:0000256" key="5">
    <source>
        <dbReference type="ARBA" id="ARBA00022801"/>
    </source>
</evidence>
<dbReference type="GO" id="GO:0005507">
    <property type="term" value="F:copper ion binding"/>
    <property type="evidence" value="ECO:0007669"/>
    <property type="project" value="TreeGrafter"/>
</dbReference>
<sequence>MTLDILTHPLLDGVRHGFFTRRGGASSGLYAGLNCGRGSNDQQDVVETNRSRAAEAMGVSLSHLAGVWQVHSADVATIDSADDIPALTRTKADALVTATPGIALSVLTADCQPVLLADRQAGVIGAAHAGWRGSLDGVLEATVAAMQALGASRIKAVIGPCISQRAYEVGWEFMENFTDEDPGYQRFFSGGPNEQPMFDLPGFGLSRLREAGVEAAWIGHCTYADSERFFSYRRSTHRGEADYGRLISAITL</sequence>
<evidence type="ECO:0000313" key="11">
    <source>
        <dbReference type="EMBL" id="AUM75537.1"/>
    </source>
</evidence>
<dbReference type="PANTHER" id="PTHR30616">
    <property type="entry name" value="UNCHARACTERIZED PROTEIN YFIH"/>
    <property type="match status" value="1"/>
</dbReference>
<comment type="catalytic activity">
    <reaction evidence="8">
        <text>adenosine + phosphate = alpha-D-ribose 1-phosphate + adenine</text>
        <dbReference type="Rhea" id="RHEA:27642"/>
        <dbReference type="ChEBI" id="CHEBI:16335"/>
        <dbReference type="ChEBI" id="CHEBI:16708"/>
        <dbReference type="ChEBI" id="CHEBI:43474"/>
        <dbReference type="ChEBI" id="CHEBI:57720"/>
        <dbReference type="EC" id="2.4.2.1"/>
    </reaction>
    <physiologicalReaction direction="left-to-right" evidence="8">
        <dbReference type="Rhea" id="RHEA:27643"/>
    </physiologicalReaction>
</comment>
<dbReference type="Gene3D" id="3.60.140.10">
    <property type="entry name" value="CNF1/YfiH-like putative cysteine hydrolases"/>
    <property type="match status" value="1"/>
</dbReference>
<evidence type="ECO:0000256" key="10">
    <source>
        <dbReference type="RuleBase" id="RU361274"/>
    </source>
</evidence>
<dbReference type="GO" id="GO:0016787">
    <property type="term" value="F:hydrolase activity"/>
    <property type="evidence" value="ECO:0007669"/>
    <property type="project" value="UniProtKB-KW"/>
</dbReference>
<dbReference type="GO" id="GO:0017061">
    <property type="term" value="F:S-methyl-5-thioadenosine phosphorylase activity"/>
    <property type="evidence" value="ECO:0007669"/>
    <property type="project" value="UniProtKB-EC"/>
</dbReference>
<gene>
    <name evidence="11" type="ORF">CYR75_04810</name>
</gene>
<keyword evidence="3" id="KW-0808">Transferase</keyword>
<dbReference type="OrthoDB" id="4279at2"/>
<dbReference type="InterPro" id="IPR038371">
    <property type="entry name" value="Cu_polyphenol_OxRdtase_sf"/>
</dbReference>
<evidence type="ECO:0000256" key="8">
    <source>
        <dbReference type="ARBA" id="ARBA00048968"/>
    </source>
</evidence>
<reference evidence="12" key="1">
    <citation type="submission" date="2017-12" db="EMBL/GenBank/DDBJ databases">
        <title>Genomic analysis of Paracoccus sp. CBA4604.</title>
        <authorList>
            <person name="Roh S.W."/>
            <person name="Kim J.Y."/>
            <person name="Kim J.S."/>
        </authorList>
    </citation>
    <scope>NUCLEOTIDE SEQUENCE [LARGE SCALE GENOMIC DNA]</scope>
    <source>
        <strain evidence="12">CBA4604</strain>
    </source>
</reference>
<dbReference type="CDD" id="cd16833">
    <property type="entry name" value="YfiH"/>
    <property type="match status" value="1"/>
</dbReference>
<accession>A0A2K9MIS7</accession>
<evidence type="ECO:0000256" key="9">
    <source>
        <dbReference type="ARBA" id="ARBA00049893"/>
    </source>
</evidence>
<evidence type="ECO:0000256" key="4">
    <source>
        <dbReference type="ARBA" id="ARBA00022723"/>
    </source>
</evidence>
<evidence type="ECO:0000256" key="2">
    <source>
        <dbReference type="ARBA" id="ARBA00007353"/>
    </source>
</evidence>
<dbReference type="SUPFAM" id="SSF64438">
    <property type="entry name" value="CNF1/YfiH-like putative cysteine hydrolases"/>
    <property type="match status" value="1"/>
</dbReference>
<keyword evidence="5" id="KW-0378">Hydrolase</keyword>
<protein>
    <recommendedName>
        <fullName evidence="10">Purine nucleoside phosphorylase</fullName>
    </recommendedName>
</protein>
<dbReference type="PANTHER" id="PTHR30616:SF2">
    <property type="entry name" value="PURINE NUCLEOSIDE PHOSPHORYLASE LACC1"/>
    <property type="match status" value="1"/>
</dbReference>
<evidence type="ECO:0000256" key="6">
    <source>
        <dbReference type="ARBA" id="ARBA00022833"/>
    </source>
</evidence>
<evidence type="ECO:0000313" key="12">
    <source>
        <dbReference type="Proteomes" id="UP000234882"/>
    </source>
</evidence>
<dbReference type="NCBIfam" id="TIGR00726">
    <property type="entry name" value="peptidoglycan editing factor PgeF"/>
    <property type="match status" value="1"/>
</dbReference>
<dbReference type="AlphaFoldDB" id="A0A2K9MIS7"/>
<keyword evidence="6" id="KW-0862">Zinc</keyword>
<dbReference type="EMBL" id="CP025583">
    <property type="protein sequence ID" value="AUM75537.1"/>
    <property type="molecule type" value="Genomic_DNA"/>
</dbReference>
<comment type="catalytic activity">
    <reaction evidence="1">
        <text>inosine + phosphate = alpha-D-ribose 1-phosphate + hypoxanthine</text>
        <dbReference type="Rhea" id="RHEA:27646"/>
        <dbReference type="ChEBI" id="CHEBI:17368"/>
        <dbReference type="ChEBI" id="CHEBI:17596"/>
        <dbReference type="ChEBI" id="CHEBI:43474"/>
        <dbReference type="ChEBI" id="CHEBI:57720"/>
        <dbReference type="EC" id="2.4.2.1"/>
    </reaction>
    <physiologicalReaction direction="left-to-right" evidence="1">
        <dbReference type="Rhea" id="RHEA:27647"/>
    </physiologicalReaction>
</comment>
<name>A0A2K9MIS7_9RHOB</name>
<dbReference type="Pfam" id="PF02578">
    <property type="entry name" value="Cu-oxidase_4"/>
    <property type="match status" value="1"/>
</dbReference>
<evidence type="ECO:0000256" key="1">
    <source>
        <dbReference type="ARBA" id="ARBA00000553"/>
    </source>
</evidence>